<sequence length="96" mass="10671">MPVNARALLGKMVDCHTPYGVQTGILQEVRPDGIVLAVPQSTGVVSGNNDLEAEHADKLTIQNSETVFFRPFFPRSLFFIPFALLLALTLSRRRFI</sequence>
<gene>
    <name evidence="2" type="ORF">ACFSOY_04740</name>
</gene>
<dbReference type="Proteomes" id="UP001597343">
    <property type="component" value="Unassembled WGS sequence"/>
</dbReference>
<keyword evidence="1" id="KW-0472">Membrane</keyword>
<accession>A0ABW4ZTI7</accession>
<evidence type="ECO:0000313" key="3">
    <source>
        <dbReference type="Proteomes" id="UP001597343"/>
    </source>
</evidence>
<comment type="caution">
    <text evidence="2">The sequence shown here is derived from an EMBL/GenBank/DDBJ whole genome shotgun (WGS) entry which is preliminary data.</text>
</comment>
<organism evidence="2 3">
    <name type="scientific">Tumebacillus lipolyticus</name>
    <dbReference type="NCBI Taxonomy" id="1280370"/>
    <lineage>
        <taxon>Bacteria</taxon>
        <taxon>Bacillati</taxon>
        <taxon>Bacillota</taxon>
        <taxon>Bacilli</taxon>
        <taxon>Bacillales</taxon>
        <taxon>Alicyclobacillaceae</taxon>
        <taxon>Tumebacillus</taxon>
    </lineage>
</organism>
<keyword evidence="1" id="KW-1133">Transmembrane helix</keyword>
<name>A0ABW4ZTI7_9BACL</name>
<protein>
    <submittedName>
        <fullName evidence="2">Uncharacterized protein</fullName>
    </submittedName>
</protein>
<reference evidence="3" key="1">
    <citation type="journal article" date="2019" name="Int. J. Syst. Evol. Microbiol.">
        <title>The Global Catalogue of Microorganisms (GCM) 10K type strain sequencing project: providing services to taxonomists for standard genome sequencing and annotation.</title>
        <authorList>
            <consortium name="The Broad Institute Genomics Platform"/>
            <consortium name="The Broad Institute Genome Sequencing Center for Infectious Disease"/>
            <person name="Wu L."/>
            <person name="Ma J."/>
        </authorList>
    </citation>
    <scope>NUCLEOTIDE SEQUENCE [LARGE SCALE GENOMIC DNA]</scope>
    <source>
        <strain evidence="3">CGMCC 1.13574</strain>
    </source>
</reference>
<dbReference type="RefSeq" id="WP_386044372.1">
    <property type="nucleotide sequence ID" value="NZ_JBHUIO010000002.1"/>
</dbReference>
<evidence type="ECO:0000313" key="2">
    <source>
        <dbReference type="EMBL" id="MFD2169328.1"/>
    </source>
</evidence>
<keyword evidence="3" id="KW-1185">Reference proteome</keyword>
<evidence type="ECO:0000256" key="1">
    <source>
        <dbReference type="SAM" id="Phobius"/>
    </source>
</evidence>
<proteinExistence type="predicted"/>
<dbReference type="EMBL" id="JBHUIO010000002">
    <property type="protein sequence ID" value="MFD2169328.1"/>
    <property type="molecule type" value="Genomic_DNA"/>
</dbReference>
<feature type="transmembrane region" description="Helical" evidence="1">
    <location>
        <begin position="72"/>
        <end position="90"/>
    </location>
</feature>
<keyword evidence="1" id="KW-0812">Transmembrane</keyword>